<comment type="caution">
    <text evidence="1">The sequence shown here is derived from an EMBL/GenBank/DDBJ whole genome shotgun (WGS) entry which is preliminary data.</text>
</comment>
<dbReference type="PATRIC" id="fig|1293439.3.peg.2843"/>
<dbReference type="SUPFAM" id="SSF52540">
    <property type="entry name" value="P-loop containing nucleoside triphosphate hydrolases"/>
    <property type="match status" value="1"/>
</dbReference>
<evidence type="ECO:0000313" key="2">
    <source>
        <dbReference type="Proteomes" id="UP000033411"/>
    </source>
</evidence>
<dbReference type="InterPro" id="IPR027417">
    <property type="entry name" value="P-loop_NTPase"/>
</dbReference>
<dbReference type="Proteomes" id="UP000033411">
    <property type="component" value="Unassembled WGS sequence"/>
</dbReference>
<protein>
    <submittedName>
        <fullName evidence="1">Nucleoside kinase</fullName>
    </submittedName>
</protein>
<organism evidence="1 2">
    <name type="scientific">Devosia epidermidihirudinis</name>
    <dbReference type="NCBI Taxonomy" id="1293439"/>
    <lineage>
        <taxon>Bacteria</taxon>
        <taxon>Pseudomonadati</taxon>
        <taxon>Pseudomonadota</taxon>
        <taxon>Alphaproteobacteria</taxon>
        <taxon>Hyphomicrobiales</taxon>
        <taxon>Devosiaceae</taxon>
        <taxon>Devosia</taxon>
    </lineage>
</organism>
<accession>A0A0F5QJ40</accession>
<keyword evidence="1" id="KW-0418">Kinase</keyword>
<dbReference type="RefSeq" id="WP_046139988.1">
    <property type="nucleotide sequence ID" value="NZ_LANJ01000004.1"/>
</dbReference>
<dbReference type="Pfam" id="PF13238">
    <property type="entry name" value="AAA_18"/>
    <property type="match status" value="1"/>
</dbReference>
<dbReference type="AlphaFoldDB" id="A0A0F5QJ40"/>
<reference evidence="1 2" key="1">
    <citation type="submission" date="2015-03" db="EMBL/GenBank/DDBJ databases">
        <authorList>
            <person name="Lepp D."/>
            <person name="Hassan Y.I."/>
            <person name="Li X.-Z."/>
            <person name="Zhou T."/>
        </authorList>
    </citation>
    <scope>NUCLEOTIDE SEQUENCE [LARGE SCALE GENOMIC DNA]</scope>
    <source>
        <strain evidence="1 2">E84</strain>
    </source>
</reference>
<dbReference type="OrthoDB" id="7347703at2"/>
<dbReference type="STRING" id="1293439.WH87_02380"/>
<name>A0A0F5QJ40_9HYPH</name>
<evidence type="ECO:0000313" key="1">
    <source>
        <dbReference type="EMBL" id="KKC41012.1"/>
    </source>
</evidence>
<dbReference type="EMBL" id="LANJ01000004">
    <property type="protein sequence ID" value="KKC41012.1"/>
    <property type="molecule type" value="Genomic_DNA"/>
</dbReference>
<sequence length="177" mass="19314">MGIQNVLIEGVSGTGKTTIAEELQRRGYHVVHGDRELAYRGDPLTGLPLPGPIPAGVPDPIAWVHEHHIWDIDKLKAHLADDHAPITFFCGGARNFPDFVDLFDTVFVLDVDRETLERRLALRPADEFGGNPAERDLIMQLHATKADIPSNAISIDATAPLALVVDTILSQCRPSAT</sequence>
<dbReference type="GO" id="GO:0016301">
    <property type="term" value="F:kinase activity"/>
    <property type="evidence" value="ECO:0007669"/>
    <property type="project" value="UniProtKB-KW"/>
</dbReference>
<keyword evidence="1" id="KW-0808">Transferase</keyword>
<gene>
    <name evidence="1" type="ORF">WH87_02380</name>
</gene>
<dbReference type="Gene3D" id="3.40.50.300">
    <property type="entry name" value="P-loop containing nucleotide triphosphate hydrolases"/>
    <property type="match status" value="1"/>
</dbReference>
<keyword evidence="2" id="KW-1185">Reference proteome</keyword>
<proteinExistence type="predicted"/>